<feature type="transmembrane region" description="Helical" evidence="1">
    <location>
        <begin position="159"/>
        <end position="181"/>
    </location>
</feature>
<sequence>MNEQKNEFLIKEYEEILTGVFDGKELKKEGINNIVHDSKGVDTEVLIELPSKGYLYVGEEDVPIAKKKIKKYERRRAIKKAIKILFLGFLAASVAVAALRLSVLGQLSDRTFVGILSKLNLNFNEAFVLLGIGMFYLLIEFGVKHLRKHFKFLYRVDSAGIRITFITIVIGTGIFLGLVNIEEVNNILK</sequence>
<dbReference type="EMBL" id="MHUS01000002">
    <property type="protein sequence ID" value="OHA82255.1"/>
    <property type="molecule type" value="Genomic_DNA"/>
</dbReference>
<feature type="transmembrane region" description="Helical" evidence="1">
    <location>
        <begin position="81"/>
        <end position="101"/>
    </location>
</feature>
<feature type="transmembrane region" description="Helical" evidence="1">
    <location>
        <begin position="121"/>
        <end position="139"/>
    </location>
</feature>
<proteinExistence type="predicted"/>
<evidence type="ECO:0000313" key="3">
    <source>
        <dbReference type="Proteomes" id="UP000176997"/>
    </source>
</evidence>
<name>A0A1G2SB49_9BACT</name>
<protein>
    <submittedName>
        <fullName evidence="2">Uncharacterized protein</fullName>
    </submittedName>
</protein>
<keyword evidence="1" id="KW-0812">Transmembrane</keyword>
<comment type="caution">
    <text evidence="2">The sequence shown here is derived from an EMBL/GenBank/DDBJ whole genome shotgun (WGS) entry which is preliminary data.</text>
</comment>
<keyword evidence="1" id="KW-1133">Transmembrane helix</keyword>
<reference evidence="2 3" key="1">
    <citation type="journal article" date="2016" name="Nat. Commun.">
        <title>Thousands of microbial genomes shed light on interconnected biogeochemical processes in an aquifer system.</title>
        <authorList>
            <person name="Anantharaman K."/>
            <person name="Brown C.T."/>
            <person name="Hug L.A."/>
            <person name="Sharon I."/>
            <person name="Castelle C.J."/>
            <person name="Probst A.J."/>
            <person name="Thomas B.C."/>
            <person name="Singh A."/>
            <person name="Wilkins M.J."/>
            <person name="Karaoz U."/>
            <person name="Brodie E.L."/>
            <person name="Williams K.H."/>
            <person name="Hubbard S.S."/>
            <person name="Banfield J.F."/>
        </authorList>
    </citation>
    <scope>NUCLEOTIDE SEQUENCE [LARGE SCALE GENOMIC DNA]</scope>
</reference>
<keyword evidence="1" id="KW-0472">Membrane</keyword>
<dbReference type="AlphaFoldDB" id="A0A1G2SB49"/>
<dbReference type="STRING" id="1802723.A2675_00380"/>
<accession>A0A1G2SB49</accession>
<evidence type="ECO:0000256" key="1">
    <source>
        <dbReference type="SAM" id="Phobius"/>
    </source>
</evidence>
<dbReference type="Proteomes" id="UP000176997">
    <property type="component" value="Unassembled WGS sequence"/>
</dbReference>
<organism evidence="2 3">
    <name type="scientific">Candidatus Yonathbacteria bacterium RIFCSPHIGHO2_01_FULL_51_10</name>
    <dbReference type="NCBI Taxonomy" id="1802723"/>
    <lineage>
        <taxon>Bacteria</taxon>
        <taxon>Candidatus Yonathiibacteriota</taxon>
    </lineage>
</organism>
<gene>
    <name evidence="2" type="ORF">A2675_00380</name>
</gene>
<evidence type="ECO:0000313" key="2">
    <source>
        <dbReference type="EMBL" id="OHA82255.1"/>
    </source>
</evidence>